<sequence length="60" mass="6892">MGNRNRLAHFMCHSTETADRFYALVLDRHQGCQIRKTFDMLTSAASRRPPPRLSTSQGQQ</sequence>
<feature type="region of interest" description="Disordered" evidence="1">
    <location>
        <begin position="41"/>
        <end position="60"/>
    </location>
</feature>
<accession>A0A4Z2EVP7</accession>
<keyword evidence="3" id="KW-1185">Reference proteome</keyword>
<dbReference type="AlphaFoldDB" id="A0A4Z2EVP7"/>
<dbReference type="Proteomes" id="UP000314294">
    <property type="component" value="Unassembled WGS sequence"/>
</dbReference>
<comment type="caution">
    <text evidence="2">The sequence shown here is derived from an EMBL/GenBank/DDBJ whole genome shotgun (WGS) entry which is preliminary data.</text>
</comment>
<proteinExistence type="predicted"/>
<evidence type="ECO:0000313" key="2">
    <source>
        <dbReference type="EMBL" id="TNN32945.1"/>
    </source>
</evidence>
<protein>
    <submittedName>
        <fullName evidence="2">Uncharacterized protein</fullName>
    </submittedName>
</protein>
<evidence type="ECO:0000313" key="3">
    <source>
        <dbReference type="Proteomes" id="UP000314294"/>
    </source>
</evidence>
<gene>
    <name evidence="2" type="ORF">EYF80_056895</name>
</gene>
<organism evidence="2 3">
    <name type="scientific">Liparis tanakae</name>
    <name type="common">Tanaka's snailfish</name>
    <dbReference type="NCBI Taxonomy" id="230148"/>
    <lineage>
        <taxon>Eukaryota</taxon>
        <taxon>Metazoa</taxon>
        <taxon>Chordata</taxon>
        <taxon>Craniata</taxon>
        <taxon>Vertebrata</taxon>
        <taxon>Euteleostomi</taxon>
        <taxon>Actinopterygii</taxon>
        <taxon>Neopterygii</taxon>
        <taxon>Teleostei</taxon>
        <taxon>Neoteleostei</taxon>
        <taxon>Acanthomorphata</taxon>
        <taxon>Eupercaria</taxon>
        <taxon>Perciformes</taxon>
        <taxon>Cottioidei</taxon>
        <taxon>Cottales</taxon>
        <taxon>Liparidae</taxon>
        <taxon>Liparis</taxon>
    </lineage>
</organism>
<evidence type="ECO:0000256" key="1">
    <source>
        <dbReference type="SAM" id="MobiDB-lite"/>
    </source>
</evidence>
<reference evidence="2 3" key="1">
    <citation type="submission" date="2019-03" db="EMBL/GenBank/DDBJ databases">
        <title>First draft genome of Liparis tanakae, snailfish: a comprehensive survey of snailfish specific genes.</title>
        <authorList>
            <person name="Kim W."/>
            <person name="Song I."/>
            <person name="Jeong J.-H."/>
            <person name="Kim D."/>
            <person name="Kim S."/>
            <person name="Ryu S."/>
            <person name="Song J.Y."/>
            <person name="Lee S.K."/>
        </authorList>
    </citation>
    <scope>NUCLEOTIDE SEQUENCE [LARGE SCALE GENOMIC DNA]</scope>
    <source>
        <tissue evidence="2">Muscle</tissue>
    </source>
</reference>
<dbReference type="EMBL" id="SRLO01002422">
    <property type="protein sequence ID" value="TNN32945.1"/>
    <property type="molecule type" value="Genomic_DNA"/>
</dbReference>
<name>A0A4Z2EVP7_9TELE</name>